<name>A0A9Q0U3M1_9ROSI</name>
<reference evidence="1" key="2">
    <citation type="journal article" date="2023" name="Int. J. Mol. Sci.">
        <title>De Novo Assembly and Annotation of 11 Diverse Shrub Willow (Salix) Genomes Reveals Novel Gene Organization in Sex-Linked Regions.</title>
        <authorList>
            <person name="Hyden B."/>
            <person name="Feng K."/>
            <person name="Yates T.B."/>
            <person name="Jawdy S."/>
            <person name="Cereghino C."/>
            <person name="Smart L.B."/>
            <person name="Muchero W."/>
        </authorList>
    </citation>
    <scope>NUCLEOTIDE SEQUENCE</scope>
    <source>
        <tissue evidence="1">Shoot tip</tissue>
    </source>
</reference>
<evidence type="ECO:0000313" key="1">
    <source>
        <dbReference type="EMBL" id="KAJ6722770.1"/>
    </source>
</evidence>
<comment type="caution">
    <text evidence="1">The sequence shown here is derived from an EMBL/GenBank/DDBJ whole genome shotgun (WGS) entry which is preliminary data.</text>
</comment>
<dbReference type="AlphaFoldDB" id="A0A9Q0U3M1"/>
<gene>
    <name evidence="1" type="ORF">OIU74_007373</name>
</gene>
<dbReference type="EMBL" id="JAPFFM010000013">
    <property type="protein sequence ID" value="KAJ6722770.1"/>
    <property type="molecule type" value="Genomic_DNA"/>
</dbReference>
<accession>A0A9Q0U3M1</accession>
<proteinExistence type="predicted"/>
<keyword evidence="2" id="KW-1185">Reference proteome</keyword>
<protein>
    <submittedName>
        <fullName evidence="1">Uncharacterized protein</fullName>
    </submittedName>
</protein>
<organism evidence="1 2">
    <name type="scientific">Salix koriyanagi</name>
    <dbReference type="NCBI Taxonomy" id="2511006"/>
    <lineage>
        <taxon>Eukaryota</taxon>
        <taxon>Viridiplantae</taxon>
        <taxon>Streptophyta</taxon>
        <taxon>Embryophyta</taxon>
        <taxon>Tracheophyta</taxon>
        <taxon>Spermatophyta</taxon>
        <taxon>Magnoliopsida</taxon>
        <taxon>eudicotyledons</taxon>
        <taxon>Gunneridae</taxon>
        <taxon>Pentapetalae</taxon>
        <taxon>rosids</taxon>
        <taxon>fabids</taxon>
        <taxon>Malpighiales</taxon>
        <taxon>Salicaceae</taxon>
        <taxon>Saliceae</taxon>
        <taxon>Salix</taxon>
    </lineage>
</organism>
<reference evidence="1" key="1">
    <citation type="submission" date="2022-11" db="EMBL/GenBank/DDBJ databases">
        <authorList>
            <person name="Hyden B.L."/>
            <person name="Feng K."/>
            <person name="Yates T."/>
            <person name="Jawdy S."/>
            <person name="Smart L.B."/>
            <person name="Muchero W."/>
        </authorList>
    </citation>
    <scope>NUCLEOTIDE SEQUENCE</scope>
    <source>
        <tissue evidence="1">Shoot tip</tissue>
    </source>
</reference>
<evidence type="ECO:0000313" key="2">
    <source>
        <dbReference type="Proteomes" id="UP001151752"/>
    </source>
</evidence>
<sequence>MSTFHLNSGRYVSIDTWRVEEGIALNAVSTRHSASNGLHGIQGVEVIVMAARTENCSAIYKSSPEVETAPHSLPLSSPPIASFLPSFHQPVNPSISLTISDDSK</sequence>
<dbReference type="Proteomes" id="UP001151752">
    <property type="component" value="Chromosome 14"/>
</dbReference>